<dbReference type="Gene3D" id="1.25.40.10">
    <property type="entry name" value="Tetratricopeptide repeat domain"/>
    <property type="match status" value="1"/>
</dbReference>
<dbReference type="AlphaFoldDB" id="A0AAV2Z7I7"/>
<comment type="caution">
    <text evidence="1">The sequence shown here is derived from an EMBL/GenBank/DDBJ whole genome shotgun (WGS) entry which is preliminary data.</text>
</comment>
<accession>A0AAV2Z7I7</accession>
<reference evidence="1" key="2">
    <citation type="journal article" date="2023" name="Microbiol Resour">
        <title>Decontamination and Annotation of the Draft Genome Sequence of the Oomycete Lagenidium giganteum ARSEF 373.</title>
        <authorList>
            <person name="Morgan W.R."/>
            <person name="Tartar A."/>
        </authorList>
    </citation>
    <scope>NUCLEOTIDE SEQUENCE</scope>
    <source>
        <strain evidence="1">ARSEF 373</strain>
    </source>
</reference>
<dbReference type="InterPro" id="IPR019734">
    <property type="entry name" value="TPR_rpt"/>
</dbReference>
<organism evidence="1 2">
    <name type="scientific">Lagenidium giganteum</name>
    <dbReference type="NCBI Taxonomy" id="4803"/>
    <lineage>
        <taxon>Eukaryota</taxon>
        <taxon>Sar</taxon>
        <taxon>Stramenopiles</taxon>
        <taxon>Oomycota</taxon>
        <taxon>Peronosporomycetes</taxon>
        <taxon>Pythiales</taxon>
        <taxon>Pythiaceae</taxon>
    </lineage>
</organism>
<evidence type="ECO:0000313" key="2">
    <source>
        <dbReference type="Proteomes" id="UP001146120"/>
    </source>
</evidence>
<dbReference type="SMART" id="SM00028">
    <property type="entry name" value="TPR"/>
    <property type="match status" value="3"/>
</dbReference>
<proteinExistence type="predicted"/>
<dbReference type="PANTHER" id="PTHR46512">
    <property type="entry name" value="PEPTIDYLPROLYL ISOMERASE"/>
    <property type="match status" value="1"/>
</dbReference>
<gene>
    <name evidence="1" type="ORF">N0F65_007676</name>
</gene>
<reference evidence="1" key="1">
    <citation type="submission" date="2022-11" db="EMBL/GenBank/DDBJ databases">
        <authorList>
            <person name="Morgan W.R."/>
            <person name="Tartar A."/>
        </authorList>
    </citation>
    <scope>NUCLEOTIDE SEQUENCE</scope>
    <source>
        <strain evidence="1">ARSEF 373</strain>
    </source>
</reference>
<protein>
    <submittedName>
        <fullName evidence="1">Uncharacterized protein</fullName>
    </submittedName>
</protein>
<dbReference type="InterPro" id="IPR011990">
    <property type="entry name" value="TPR-like_helical_dom_sf"/>
</dbReference>
<sequence>MAAAWQQFTDADGNDKARLEALAAALEDRTQSPPAHEMLRDLLMCPVNDDAFAKPERAREAIWTAIATITNGSDDHVKALQAEILQKMMAERFSRTETLRVMAQVLCRIVEWTYSVNKDKAAMDQTVDVADLLKQMYVTLTRPDERDATVQAMLQLMKDKENAKVVVRAGWCRAVLQVAIDAKKHSLVQEDANCDDSEDDDDEEEMPLNNSDVAQIHAVQVLHHLTQLVCFAHDNMAVAPGSPPEPVVCAVIVELMLSGVSLVVIESVRMLQMLLEHEFFAVHLSAVPDLRGALEKVLAWAQQGKLAADPYVETLAKQQFEQLVPLIDQYERKHGSLVGLSSAVMKWNDPAAALEAAARSKVDGNLYFRRGNFASSRDFYRRAIAVLRSAQAHQEQMQTHLTAKQVLERCSAGASVLVRCGDRWRAAMVADVDEDVGKVEVLYDATDEQAEEELVDVARIRLGMNTHMLAKFKELEVDCSMNMGKAYAQLWQHDKAAECFRHVIEKLEPTHVPALYQRGITHLALHDLKGAQQDLWQANHRCRRQKPVNQKLLTQISAAYKRLQTAHANKKKLDKKVVKQMMQYLATIPGLEET</sequence>
<evidence type="ECO:0000313" key="1">
    <source>
        <dbReference type="EMBL" id="DBA02266.1"/>
    </source>
</evidence>
<dbReference type="Proteomes" id="UP001146120">
    <property type="component" value="Unassembled WGS sequence"/>
</dbReference>
<dbReference type="EMBL" id="DAKRPA010000034">
    <property type="protein sequence ID" value="DBA02266.1"/>
    <property type="molecule type" value="Genomic_DNA"/>
</dbReference>
<dbReference type="InterPro" id="IPR050754">
    <property type="entry name" value="FKBP4/5/8-like"/>
</dbReference>
<dbReference type="SUPFAM" id="SSF48452">
    <property type="entry name" value="TPR-like"/>
    <property type="match status" value="1"/>
</dbReference>
<name>A0AAV2Z7I7_9STRA</name>
<keyword evidence="2" id="KW-1185">Reference proteome</keyword>